<accession>A0ACC2DSF2</accession>
<evidence type="ECO:0000313" key="2">
    <source>
        <dbReference type="Proteomes" id="UP001162992"/>
    </source>
</evidence>
<sequence length="194" mass="20852">MTTVFLEATVAVLLLLSFEVLSEAGSGENIRQRNVVQSVLAVEHIGQRALVQSEHPGENIRKFVHPGQNVQESLHPDEHIQQSVLAGNEEEQIIQEVVRDSSSLFDDISEQKGKLEGCPVTCFRTDPVCGVNGVTFWCGAKDAECNGVEVSHVGYCRLGNGGALGKGSMAGQALLLVHMVWLILAGLLVILGLP</sequence>
<dbReference type="Proteomes" id="UP001162992">
    <property type="component" value="Chromosome 5"/>
</dbReference>
<evidence type="ECO:0000313" key="1">
    <source>
        <dbReference type="EMBL" id="KAJ7557194.1"/>
    </source>
</evidence>
<name>A0ACC2DSF2_DIPCM</name>
<dbReference type="EMBL" id="CM055096">
    <property type="protein sequence ID" value="KAJ7557194.1"/>
    <property type="molecule type" value="Genomic_DNA"/>
</dbReference>
<reference evidence="2" key="1">
    <citation type="journal article" date="2024" name="Proc. Natl. Acad. Sci. U.S.A.">
        <title>Extraordinary preservation of gene collinearity over three hundred million years revealed in homosporous lycophytes.</title>
        <authorList>
            <person name="Li C."/>
            <person name="Wickell D."/>
            <person name="Kuo L.Y."/>
            <person name="Chen X."/>
            <person name="Nie B."/>
            <person name="Liao X."/>
            <person name="Peng D."/>
            <person name="Ji J."/>
            <person name="Jenkins J."/>
            <person name="Williams M."/>
            <person name="Shu S."/>
            <person name="Plott C."/>
            <person name="Barry K."/>
            <person name="Rajasekar S."/>
            <person name="Grimwood J."/>
            <person name="Han X."/>
            <person name="Sun S."/>
            <person name="Hou Z."/>
            <person name="He W."/>
            <person name="Dai G."/>
            <person name="Sun C."/>
            <person name="Schmutz J."/>
            <person name="Leebens-Mack J.H."/>
            <person name="Li F.W."/>
            <person name="Wang L."/>
        </authorList>
    </citation>
    <scope>NUCLEOTIDE SEQUENCE [LARGE SCALE GENOMIC DNA]</scope>
    <source>
        <strain evidence="2">cv. PW_Plant_1</strain>
    </source>
</reference>
<comment type="caution">
    <text evidence="1">The sequence shown here is derived from an EMBL/GenBank/DDBJ whole genome shotgun (WGS) entry which is preliminary data.</text>
</comment>
<organism evidence="1 2">
    <name type="scientific">Diphasiastrum complanatum</name>
    <name type="common">Issler's clubmoss</name>
    <name type="synonym">Lycopodium complanatum</name>
    <dbReference type="NCBI Taxonomy" id="34168"/>
    <lineage>
        <taxon>Eukaryota</taxon>
        <taxon>Viridiplantae</taxon>
        <taxon>Streptophyta</taxon>
        <taxon>Embryophyta</taxon>
        <taxon>Tracheophyta</taxon>
        <taxon>Lycopodiopsida</taxon>
        <taxon>Lycopodiales</taxon>
        <taxon>Lycopodiaceae</taxon>
        <taxon>Lycopodioideae</taxon>
        <taxon>Diphasiastrum</taxon>
    </lineage>
</organism>
<keyword evidence="2" id="KW-1185">Reference proteome</keyword>
<gene>
    <name evidence="1" type="ORF">O6H91_05G115700</name>
</gene>
<protein>
    <submittedName>
        <fullName evidence="1">Uncharacterized protein</fullName>
    </submittedName>
</protein>
<proteinExistence type="predicted"/>